<proteinExistence type="predicted"/>
<dbReference type="AlphaFoldDB" id="A0A7N0TWW0"/>
<sequence>MNINGVQRLLIRINFNTDSGILEPFLPGSVPISADWFAYGCSNLAQSLFPP</sequence>
<protein>
    <submittedName>
        <fullName evidence="1">Uncharacterized protein</fullName>
    </submittedName>
</protein>
<dbReference type="Gramene" id="Kaladp0047s0194.1.v1.1">
    <property type="protein sequence ID" value="Kaladp0047s0194.1.v1.1.CDS.1"/>
    <property type="gene ID" value="Kaladp0047s0194.v1.1"/>
</dbReference>
<evidence type="ECO:0000313" key="2">
    <source>
        <dbReference type="Proteomes" id="UP000594263"/>
    </source>
</evidence>
<evidence type="ECO:0000313" key="1">
    <source>
        <dbReference type="EnsemblPlants" id="Kaladp0047s0194.1.v1.1.CDS.1"/>
    </source>
</evidence>
<dbReference type="Proteomes" id="UP000594263">
    <property type="component" value="Unplaced"/>
</dbReference>
<accession>A0A7N0TWW0</accession>
<name>A0A7N0TWW0_KALFE</name>
<reference evidence="1" key="1">
    <citation type="submission" date="2021-01" db="UniProtKB">
        <authorList>
            <consortium name="EnsemblPlants"/>
        </authorList>
    </citation>
    <scope>IDENTIFICATION</scope>
</reference>
<dbReference type="EnsemblPlants" id="Kaladp0047s0194.1.v1.1">
    <property type="protein sequence ID" value="Kaladp0047s0194.1.v1.1.CDS.1"/>
    <property type="gene ID" value="Kaladp0047s0194.v1.1"/>
</dbReference>
<keyword evidence="2" id="KW-1185">Reference proteome</keyword>
<organism evidence="1 2">
    <name type="scientific">Kalanchoe fedtschenkoi</name>
    <name type="common">Lavender scallops</name>
    <name type="synonym">South American air plant</name>
    <dbReference type="NCBI Taxonomy" id="63787"/>
    <lineage>
        <taxon>Eukaryota</taxon>
        <taxon>Viridiplantae</taxon>
        <taxon>Streptophyta</taxon>
        <taxon>Embryophyta</taxon>
        <taxon>Tracheophyta</taxon>
        <taxon>Spermatophyta</taxon>
        <taxon>Magnoliopsida</taxon>
        <taxon>eudicotyledons</taxon>
        <taxon>Gunneridae</taxon>
        <taxon>Pentapetalae</taxon>
        <taxon>Saxifragales</taxon>
        <taxon>Crassulaceae</taxon>
        <taxon>Kalanchoe</taxon>
    </lineage>
</organism>